<name>A0A1H4HJW3_9SPHI</name>
<protein>
    <submittedName>
        <fullName evidence="1">Uncharacterized protein</fullName>
    </submittedName>
</protein>
<dbReference type="AlphaFoldDB" id="A0A1H4HJW3"/>
<gene>
    <name evidence="1" type="ORF">SAMN05443550_1272</name>
</gene>
<sequence>MEQGTRSTILLSKMPKFIWVAEIYDKDSYLPFTGKAAGLIILDATESNSTSVDTLILAAYPDRYIAVDENKFINLKYLLKNYSYYSNLK</sequence>
<organism evidence="1 2">
    <name type="scientific">Pedobacter hartonius</name>
    <dbReference type="NCBI Taxonomy" id="425514"/>
    <lineage>
        <taxon>Bacteria</taxon>
        <taxon>Pseudomonadati</taxon>
        <taxon>Bacteroidota</taxon>
        <taxon>Sphingobacteriia</taxon>
        <taxon>Sphingobacteriales</taxon>
        <taxon>Sphingobacteriaceae</taxon>
        <taxon>Pedobacter</taxon>
    </lineage>
</organism>
<dbReference type="OrthoDB" id="6782387at2"/>
<accession>A0A1H4HJW3</accession>
<dbReference type="RefSeq" id="WP_090560164.1">
    <property type="nucleotide sequence ID" value="NZ_FNRA01000027.1"/>
</dbReference>
<reference evidence="1 2" key="1">
    <citation type="submission" date="2016-10" db="EMBL/GenBank/DDBJ databases">
        <authorList>
            <person name="de Groot N.N."/>
        </authorList>
    </citation>
    <scope>NUCLEOTIDE SEQUENCE [LARGE SCALE GENOMIC DNA]</scope>
    <source>
        <strain evidence="1 2">DSM 19033</strain>
    </source>
</reference>
<evidence type="ECO:0000313" key="1">
    <source>
        <dbReference type="EMBL" id="SEB22134.1"/>
    </source>
</evidence>
<evidence type="ECO:0000313" key="2">
    <source>
        <dbReference type="Proteomes" id="UP000198850"/>
    </source>
</evidence>
<keyword evidence="2" id="KW-1185">Reference proteome</keyword>
<dbReference type="EMBL" id="FNRA01000027">
    <property type="protein sequence ID" value="SEB22134.1"/>
    <property type="molecule type" value="Genomic_DNA"/>
</dbReference>
<dbReference type="Proteomes" id="UP000198850">
    <property type="component" value="Unassembled WGS sequence"/>
</dbReference>
<proteinExistence type="predicted"/>